<feature type="domain" description="HTH araC/xylS-type" evidence="5">
    <location>
        <begin position="239"/>
        <end position="337"/>
    </location>
</feature>
<accession>A0ABV1YBT8</accession>
<dbReference type="SMART" id="SM00342">
    <property type="entry name" value="HTH_ARAC"/>
    <property type="match status" value="1"/>
</dbReference>
<dbReference type="PANTHER" id="PTHR43130">
    <property type="entry name" value="ARAC-FAMILY TRANSCRIPTIONAL REGULATOR"/>
    <property type="match status" value="1"/>
</dbReference>
<dbReference type="Gene3D" id="1.10.10.60">
    <property type="entry name" value="Homeodomain-like"/>
    <property type="match status" value="2"/>
</dbReference>
<evidence type="ECO:0000313" key="6">
    <source>
        <dbReference type="EMBL" id="MER8932477.1"/>
    </source>
</evidence>
<dbReference type="InterPro" id="IPR052158">
    <property type="entry name" value="INH-QAR"/>
</dbReference>
<keyword evidence="1" id="KW-0805">Transcription regulation</keyword>
<organism evidence="6 7">
    <name type="scientific">Mesorhizobium opportunistum</name>
    <dbReference type="NCBI Taxonomy" id="593909"/>
    <lineage>
        <taxon>Bacteria</taxon>
        <taxon>Pseudomonadati</taxon>
        <taxon>Pseudomonadota</taxon>
        <taxon>Alphaproteobacteria</taxon>
        <taxon>Hyphomicrobiales</taxon>
        <taxon>Phyllobacteriaceae</taxon>
        <taxon>Mesorhizobium</taxon>
    </lineage>
</organism>
<evidence type="ECO:0000256" key="3">
    <source>
        <dbReference type="ARBA" id="ARBA00023163"/>
    </source>
</evidence>
<dbReference type="SUPFAM" id="SSF46689">
    <property type="entry name" value="Homeodomain-like"/>
    <property type="match status" value="2"/>
</dbReference>
<keyword evidence="2" id="KW-0238">DNA-binding</keyword>
<dbReference type="PANTHER" id="PTHR43130:SF3">
    <property type="entry name" value="HTH-TYPE TRANSCRIPTIONAL REGULATOR RV1931C"/>
    <property type="match status" value="1"/>
</dbReference>
<dbReference type="InterPro" id="IPR002818">
    <property type="entry name" value="DJ-1/PfpI"/>
</dbReference>
<evidence type="ECO:0000256" key="1">
    <source>
        <dbReference type="ARBA" id="ARBA00023015"/>
    </source>
</evidence>
<dbReference type="InterPro" id="IPR029062">
    <property type="entry name" value="Class_I_gatase-like"/>
</dbReference>
<dbReference type="InterPro" id="IPR018062">
    <property type="entry name" value="HTH_AraC-typ_CS"/>
</dbReference>
<dbReference type="EMBL" id="JAMYPJ010000005">
    <property type="protein sequence ID" value="MER8932477.1"/>
    <property type="molecule type" value="Genomic_DNA"/>
</dbReference>
<proteinExistence type="predicted"/>
<dbReference type="Proteomes" id="UP001464387">
    <property type="component" value="Unassembled WGS sequence"/>
</dbReference>
<evidence type="ECO:0000259" key="5">
    <source>
        <dbReference type="PROSITE" id="PS01124"/>
    </source>
</evidence>
<dbReference type="Gene3D" id="3.40.50.880">
    <property type="match status" value="1"/>
</dbReference>
<dbReference type="SUPFAM" id="SSF52317">
    <property type="entry name" value="Class I glutamine amidotransferase-like"/>
    <property type="match status" value="1"/>
</dbReference>
<dbReference type="Pfam" id="PF01965">
    <property type="entry name" value="DJ-1_PfpI"/>
    <property type="match status" value="1"/>
</dbReference>
<dbReference type="Pfam" id="PF12833">
    <property type="entry name" value="HTH_18"/>
    <property type="match status" value="1"/>
</dbReference>
<feature type="compositionally biased region" description="Polar residues" evidence="4">
    <location>
        <begin position="9"/>
        <end position="18"/>
    </location>
</feature>
<comment type="caution">
    <text evidence="6">The sequence shown here is derived from an EMBL/GenBank/DDBJ whole genome shotgun (WGS) entry which is preliminary data.</text>
</comment>
<reference evidence="6 7" key="1">
    <citation type="journal article" date="2024" name="Proc. Natl. Acad. Sci. U.S.A.">
        <title>The evolutionary genomics of adaptation to stress in wild rhizobium bacteria.</title>
        <authorList>
            <person name="Kehlet-Delgado H."/>
            <person name="Montoya A.P."/>
            <person name="Jensen K.T."/>
            <person name="Wendlandt C.E."/>
            <person name="Dexheimer C."/>
            <person name="Roberts M."/>
            <person name="Torres Martinez L."/>
            <person name="Friesen M.L."/>
            <person name="Griffitts J.S."/>
            <person name="Porter S.S."/>
        </authorList>
    </citation>
    <scope>NUCLEOTIDE SEQUENCE [LARGE SCALE GENOMIC DNA]</scope>
    <source>
        <strain evidence="6 7">M0729</strain>
    </source>
</reference>
<dbReference type="CDD" id="cd03136">
    <property type="entry name" value="GATase1_AraC_ArgR_like"/>
    <property type="match status" value="1"/>
</dbReference>
<feature type="region of interest" description="Disordered" evidence="4">
    <location>
        <begin position="1"/>
        <end position="22"/>
    </location>
</feature>
<evidence type="ECO:0000256" key="4">
    <source>
        <dbReference type="SAM" id="MobiDB-lite"/>
    </source>
</evidence>
<dbReference type="PROSITE" id="PS00041">
    <property type="entry name" value="HTH_ARAC_FAMILY_1"/>
    <property type="match status" value="1"/>
</dbReference>
<evidence type="ECO:0000313" key="7">
    <source>
        <dbReference type="Proteomes" id="UP001464387"/>
    </source>
</evidence>
<dbReference type="InterPro" id="IPR018060">
    <property type="entry name" value="HTH_AraC"/>
</dbReference>
<evidence type="ECO:0000256" key="2">
    <source>
        <dbReference type="ARBA" id="ARBA00023125"/>
    </source>
</evidence>
<sequence>MSLKATALPNPSVSQERPVTNDPVQGGRQFAFLLVDKFSMFSLAAAIDTFRSANRLLGRDFYGWTTVSADGDPVMASNGLPLKIDYSVADLPPVDILFVSVGLTTEFPGKSKVLAALRSWGRRGNALGALSVGSYLLAEAGQLDGYRCTIHWENRAGFVERFPDINCTGNVFEIDRKRYTCAGGTTSIDLMLEIVRGDFGSNLANGVANQFQHERIRSAGDRQRVGPERDLTGKSEKLRRIVELMADHLDEPLSAVQLAKSAGLSVRQVERLFLRHLNVTPGRYYMRLRLERARELLRQTNMPILDVAIATGFTSHSYFAQSYRLQFGRPPSEERRTTY</sequence>
<dbReference type="InterPro" id="IPR009057">
    <property type="entry name" value="Homeodomain-like_sf"/>
</dbReference>
<keyword evidence="3" id="KW-0804">Transcription</keyword>
<keyword evidence="7" id="KW-1185">Reference proteome</keyword>
<name>A0ABV1YBT8_9HYPH</name>
<dbReference type="PROSITE" id="PS01124">
    <property type="entry name" value="HTH_ARAC_FAMILY_2"/>
    <property type="match status" value="1"/>
</dbReference>
<gene>
    <name evidence="6" type="ORF">NKI33_05805</name>
</gene>
<protein>
    <submittedName>
        <fullName evidence="6">GlxA family transcriptional regulator</fullName>
    </submittedName>
</protein>